<reference evidence="1 2" key="1">
    <citation type="submission" date="2016-05" db="EMBL/GenBank/DDBJ databases">
        <title>Genome Sequence of Pseudomonas citronellolis Strain SJTE-3, an Estrogens and Persistent Organic Pollutants degradation strain.</title>
        <authorList>
            <person name="Liang R."/>
        </authorList>
    </citation>
    <scope>NUCLEOTIDE SEQUENCE [LARGE SCALE GENOMIC DNA]</scope>
    <source>
        <strain evidence="1 2">SJTE-3</strain>
    </source>
</reference>
<dbReference type="RefSeq" id="WP_061562014.1">
    <property type="nucleotide sequence ID" value="NZ_CP014158.1"/>
</dbReference>
<name>A0A127MVB8_9PSED</name>
<dbReference type="EMBL" id="CP015878">
    <property type="protein sequence ID" value="ANI14758.1"/>
    <property type="molecule type" value="Genomic_DNA"/>
</dbReference>
<dbReference type="GeneID" id="72996722"/>
<dbReference type="KEGG" id="pcq:PcP3B5_36610"/>
<dbReference type="AlphaFoldDB" id="A0A127MVB8"/>
<organism evidence="1 2">
    <name type="scientific">Pseudomonas citronellolis</name>
    <dbReference type="NCBI Taxonomy" id="53408"/>
    <lineage>
        <taxon>Bacteria</taxon>
        <taxon>Pseudomonadati</taxon>
        <taxon>Pseudomonadota</taxon>
        <taxon>Gammaproteobacteria</taxon>
        <taxon>Pseudomonadales</taxon>
        <taxon>Pseudomonadaceae</taxon>
        <taxon>Pseudomonas</taxon>
    </lineage>
</organism>
<dbReference type="Proteomes" id="UP000077748">
    <property type="component" value="Chromosome"/>
</dbReference>
<proteinExistence type="predicted"/>
<accession>A0A127MVB8</accession>
<protein>
    <submittedName>
        <fullName evidence="1">Uncharacterized protein</fullName>
    </submittedName>
</protein>
<sequence>MDFIADFIVHYLAHRIGVRVLGFLSGGRFKGESGFAYGWAEVVGGLILFAPFVAFIAWLIHNSGH</sequence>
<evidence type="ECO:0000313" key="2">
    <source>
        <dbReference type="Proteomes" id="UP000077748"/>
    </source>
</evidence>
<evidence type="ECO:0000313" key="1">
    <source>
        <dbReference type="EMBL" id="ANI14758.1"/>
    </source>
</evidence>
<gene>
    <name evidence="1" type="ORF">A9C11_12510</name>
</gene>